<dbReference type="GO" id="GO:0004174">
    <property type="term" value="F:electron-transferring-flavoprotein dehydrogenase activity"/>
    <property type="evidence" value="ECO:0007669"/>
    <property type="project" value="TreeGrafter"/>
</dbReference>
<dbReference type="GeneID" id="39588960"/>
<keyword evidence="3" id="KW-1185">Reference proteome</keyword>
<name>A0A427Y519_9TREE</name>
<dbReference type="FunFam" id="3.50.50.100:FF:000015">
    <property type="entry name" value="Amid-like NADH oxidoreductase, putative"/>
    <property type="match status" value="1"/>
</dbReference>
<organism evidence="2 3">
    <name type="scientific">Apiotrichum porosum</name>
    <dbReference type="NCBI Taxonomy" id="105984"/>
    <lineage>
        <taxon>Eukaryota</taxon>
        <taxon>Fungi</taxon>
        <taxon>Dikarya</taxon>
        <taxon>Basidiomycota</taxon>
        <taxon>Agaricomycotina</taxon>
        <taxon>Tremellomycetes</taxon>
        <taxon>Trichosporonales</taxon>
        <taxon>Trichosporonaceae</taxon>
        <taxon>Apiotrichum</taxon>
    </lineage>
</organism>
<proteinExistence type="predicted"/>
<dbReference type="Pfam" id="PF07992">
    <property type="entry name" value="Pyr_redox_2"/>
    <property type="match status" value="1"/>
</dbReference>
<dbReference type="GO" id="GO:0005737">
    <property type="term" value="C:cytoplasm"/>
    <property type="evidence" value="ECO:0007669"/>
    <property type="project" value="TreeGrafter"/>
</dbReference>
<dbReference type="Gene3D" id="3.50.50.100">
    <property type="match status" value="1"/>
</dbReference>
<dbReference type="GO" id="GO:0050660">
    <property type="term" value="F:flavin adenine dinucleotide binding"/>
    <property type="evidence" value="ECO:0007669"/>
    <property type="project" value="TreeGrafter"/>
</dbReference>
<gene>
    <name evidence="2" type="ORF">EHS24_004417</name>
</gene>
<reference evidence="2 3" key="1">
    <citation type="submission" date="2018-11" db="EMBL/GenBank/DDBJ databases">
        <title>Genome sequence of Apiotrichum porosum DSM 27194.</title>
        <authorList>
            <person name="Aliyu H."/>
            <person name="Gorte O."/>
            <person name="Ochsenreither K."/>
        </authorList>
    </citation>
    <scope>NUCLEOTIDE SEQUENCE [LARGE SCALE GENOMIC DNA]</scope>
    <source>
        <strain evidence="2 3">DSM 27194</strain>
    </source>
</reference>
<evidence type="ECO:0000313" key="2">
    <source>
        <dbReference type="EMBL" id="RSH86186.1"/>
    </source>
</evidence>
<dbReference type="SUPFAM" id="SSF51905">
    <property type="entry name" value="FAD/NAD(P)-binding domain"/>
    <property type="match status" value="1"/>
</dbReference>
<protein>
    <recommendedName>
        <fullName evidence="1">FAD/NAD(P)-binding domain-containing protein</fullName>
    </recommendedName>
</protein>
<dbReference type="OrthoDB" id="202203at2759"/>
<dbReference type="PANTHER" id="PTHR43735:SF11">
    <property type="entry name" value="HYPOTHETICAL OXIDOREDUCTASE (EUROFUNG)"/>
    <property type="match status" value="1"/>
</dbReference>
<dbReference type="PRINTS" id="PR00368">
    <property type="entry name" value="FADPNR"/>
</dbReference>
<feature type="domain" description="FAD/NAD(P)-binding" evidence="1">
    <location>
        <begin position="7"/>
        <end position="304"/>
    </location>
</feature>
<dbReference type="InterPro" id="IPR023753">
    <property type="entry name" value="FAD/NAD-binding_dom"/>
</dbReference>
<sequence>MVTTLRNVVVVGGSYVGISAAQQLASVLPVTHRVLLVEPHSHFHHLFAFPRFAIVAGHEHKAFIPYTGIWKDVPDPSIHAVVRAKVLDVQPNRVVLDRQWEGSTEIPFDFVTFATGTRLTAPGTMESDDKAPSIAYFQDYQAKVAAAKSIVIIGGGAVGVQMATDLRELHPDKKVTLVQSRDRLMPRFHSQFHDIIAERFSELGVDLVLNNRVVIPDGGFPEDGRTFNVQLKDGSEIETQLVIRATGQTPNNQLLAKLPASSPDSIINPDNGFIRVKPTMQFLDPQYPNMFAVGDIADTGAHKAARPGAGQAAVVAKNIAAIIAGLQPTDKIEINPAGIHMTLGMVKNIVFRNPGQEDGAEPSYFWRDDGKKDMGINGVWGRRGVTVTREDDYKL</sequence>
<dbReference type="PANTHER" id="PTHR43735">
    <property type="entry name" value="APOPTOSIS-INDUCING FACTOR 1"/>
    <property type="match status" value="1"/>
</dbReference>
<evidence type="ECO:0000313" key="3">
    <source>
        <dbReference type="Proteomes" id="UP000279236"/>
    </source>
</evidence>
<dbReference type="RefSeq" id="XP_028478971.1">
    <property type="nucleotide sequence ID" value="XM_028619999.1"/>
</dbReference>
<accession>A0A427Y519</accession>
<evidence type="ECO:0000259" key="1">
    <source>
        <dbReference type="Pfam" id="PF07992"/>
    </source>
</evidence>
<dbReference type="PRINTS" id="PR00411">
    <property type="entry name" value="PNDRDTASEI"/>
</dbReference>
<comment type="caution">
    <text evidence="2">The sequence shown here is derived from an EMBL/GenBank/DDBJ whole genome shotgun (WGS) entry which is preliminary data.</text>
</comment>
<dbReference type="InterPro" id="IPR036188">
    <property type="entry name" value="FAD/NAD-bd_sf"/>
</dbReference>
<dbReference type="STRING" id="105984.A0A427Y519"/>
<dbReference type="AlphaFoldDB" id="A0A427Y519"/>
<dbReference type="Proteomes" id="UP000279236">
    <property type="component" value="Unassembled WGS sequence"/>
</dbReference>
<dbReference type="EMBL" id="RSCE01000002">
    <property type="protein sequence ID" value="RSH86186.1"/>
    <property type="molecule type" value="Genomic_DNA"/>
</dbReference>